<evidence type="ECO:0000256" key="5">
    <source>
        <dbReference type="ARBA" id="ARBA00022989"/>
    </source>
</evidence>
<evidence type="ECO:0000313" key="13">
    <source>
        <dbReference type="Ensembl" id="ENSOANP00000033569.1"/>
    </source>
</evidence>
<dbReference type="OMA" id="GIFRESP"/>
<dbReference type="AlphaFoldDB" id="A0A6I8MXY5"/>
<protein>
    <recommendedName>
        <fullName evidence="8">Natural killer cells antigen CD94</fullName>
    </recommendedName>
    <alternativeName>
        <fullName evidence="9">Killer cell lectin-like receptor subfamily D member 1</fullName>
    </alternativeName>
</protein>
<dbReference type="InterPro" id="IPR016186">
    <property type="entry name" value="C-type_lectin-like/link_sf"/>
</dbReference>
<feature type="region of interest" description="Disordered" evidence="10">
    <location>
        <begin position="1"/>
        <end position="42"/>
    </location>
</feature>
<dbReference type="Ensembl" id="ENSOANT00000072405.1">
    <property type="protein sequence ID" value="ENSOANP00000033569.1"/>
    <property type="gene ID" value="ENSOANG00000043886.1"/>
</dbReference>
<feature type="domain" description="C-type lectin" evidence="12">
    <location>
        <begin position="132"/>
        <end position="239"/>
    </location>
</feature>
<dbReference type="InterPro" id="IPR016187">
    <property type="entry name" value="CTDL_fold"/>
</dbReference>
<organism evidence="13 14">
    <name type="scientific">Ornithorhynchus anatinus</name>
    <name type="common">Duckbill platypus</name>
    <dbReference type="NCBI Taxonomy" id="9258"/>
    <lineage>
        <taxon>Eukaryota</taxon>
        <taxon>Metazoa</taxon>
        <taxon>Chordata</taxon>
        <taxon>Craniata</taxon>
        <taxon>Vertebrata</taxon>
        <taxon>Euteleostomi</taxon>
        <taxon>Mammalia</taxon>
        <taxon>Monotremata</taxon>
        <taxon>Ornithorhynchidae</taxon>
        <taxon>Ornithorhynchus</taxon>
    </lineage>
</organism>
<feature type="compositionally biased region" description="Basic and acidic residues" evidence="10">
    <location>
        <begin position="25"/>
        <end position="34"/>
    </location>
</feature>
<feature type="compositionally biased region" description="Polar residues" evidence="10">
    <location>
        <begin position="1"/>
        <end position="15"/>
    </location>
</feature>
<dbReference type="InterPro" id="IPR050919">
    <property type="entry name" value="NKG2/CD94_NK_receptors"/>
</dbReference>
<evidence type="ECO:0000256" key="11">
    <source>
        <dbReference type="SAM" id="Phobius"/>
    </source>
</evidence>
<dbReference type="Gene3D" id="3.10.100.10">
    <property type="entry name" value="Mannose-Binding Protein A, subunit A"/>
    <property type="match status" value="1"/>
</dbReference>
<feature type="transmembrane region" description="Helical" evidence="11">
    <location>
        <begin position="47"/>
        <end position="72"/>
    </location>
</feature>
<dbReference type="SUPFAM" id="SSF56436">
    <property type="entry name" value="C-type lectin-like"/>
    <property type="match status" value="1"/>
</dbReference>
<dbReference type="Bgee" id="ENSOANG00000043886">
    <property type="expression patterns" value="Expressed in testis and 1 other cell type or tissue"/>
</dbReference>
<reference evidence="13" key="3">
    <citation type="submission" date="2025-09" db="UniProtKB">
        <authorList>
            <consortium name="Ensembl"/>
        </authorList>
    </citation>
    <scope>IDENTIFICATION</scope>
    <source>
        <strain evidence="13">Glennie</strain>
    </source>
</reference>
<sequence length="240" mass="26691">MSRGQESYTEVTSDNPGKKHHRRKPENVKSKSESHNPPSAGQSPSSIWRLISLMLGILCLSLLAAVAGLATLRAERDRISPERVRTVNISVITAAPSLGYEDTSRATAPQEAGRLFFPGCHCRMCPEPWFGNGKSCYQISSEKLTWEKSREACTSKNASLLQIDNRNELDSIKILPMMGWMGIFRESPVKPWRWLNGSELSLGLIALSNTQGEGNCVVFRSRDGPFIERCSVEITYICKS</sequence>
<evidence type="ECO:0000256" key="8">
    <source>
        <dbReference type="ARBA" id="ARBA00041193"/>
    </source>
</evidence>
<comment type="subcellular location">
    <subcellularLocation>
        <location evidence="1">Membrane</location>
        <topology evidence="1">Single-pass type II membrane protein</topology>
    </subcellularLocation>
</comment>
<proteinExistence type="predicted"/>
<keyword evidence="7" id="KW-0325">Glycoprotein</keyword>
<keyword evidence="14" id="KW-1185">Reference proteome</keyword>
<dbReference type="GO" id="GO:0030246">
    <property type="term" value="F:carbohydrate binding"/>
    <property type="evidence" value="ECO:0007669"/>
    <property type="project" value="UniProtKB-KW"/>
</dbReference>
<evidence type="ECO:0000256" key="4">
    <source>
        <dbReference type="ARBA" id="ARBA00022968"/>
    </source>
</evidence>
<dbReference type="InParanoid" id="A0A6I8MXY5"/>
<evidence type="ECO:0000256" key="1">
    <source>
        <dbReference type="ARBA" id="ARBA00004606"/>
    </source>
</evidence>
<keyword evidence="4" id="KW-0735">Signal-anchor</keyword>
<evidence type="ECO:0000259" key="12">
    <source>
        <dbReference type="PROSITE" id="PS50041"/>
    </source>
</evidence>
<dbReference type="Pfam" id="PF00059">
    <property type="entry name" value="Lectin_C"/>
    <property type="match status" value="1"/>
</dbReference>
<evidence type="ECO:0000256" key="9">
    <source>
        <dbReference type="ARBA" id="ARBA00041489"/>
    </source>
</evidence>
<dbReference type="Proteomes" id="UP000002279">
    <property type="component" value="Chromosome 17"/>
</dbReference>
<reference evidence="13" key="2">
    <citation type="submission" date="2025-08" db="UniProtKB">
        <authorList>
            <consortium name="Ensembl"/>
        </authorList>
    </citation>
    <scope>IDENTIFICATION</scope>
    <source>
        <strain evidence="13">Glennie</strain>
    </source>
</reference>
<dbReference type="CDD" id="cd03593">
    <property type="entry name" value="CLECT_NK_receptors_like"/>
    <property type="match status" value="1"/>
</dbReference>
<evidence type="ECO:0000256" key="7">
    <source>
        <dbReference type="ARBA" id="ARBA00023180"/>
    </source>
</evidence>
<evidence type="ECO:0000256" key="3">
    <source>
        <dbReference type="ARBA" id="ARBA00022734"/>
    </source>
</evidence>
<dbReference type="PANTHER" id="PTHR22800">
    <property type="entry name" value="C-TYPE LECTIN PROTEINS"/>
    <property type="match status" value="1"/>
</dbReference>
<evidence type="ECO:0000256" key="10">
    <source>
        <dbReference type="SAM" id="MobiDB-lite"/>
    </source>
</evidence>
<evidence type="ECO:0000313" key="14">
    <source>
        <dbReference type="Proteomes" id="UP000002279"/>
    </source>
</evidence>
<dbReference type="SMART" id="SM00034">
    <property type="entry name" value="CLECT"/>
    <property type="match status" value="1"/>
</dbReference>
<dbReference type="GO" id="GO:0045954">
    <property type="term" value="P:positive regulation of natural killer cell mediated cytotoxicity"/>
    <property type="evidence" value="ECO:0000318"/>
    <property type="project" value="GO_Central"/>
</dbReference>
<dbReference type="InterPro" id="IPR001304">
    <property type="entry name" value="C-type_lectin-like"/>
</dbReference>
<keyword evidence="5 11" id="KW-1133">Transmembrane helix</keyword>
<dbReference type="GO" id="GO:0002223">
    <property type="term" value="P:stimulatory C-type lectin receptor signaling pathway"/>
    <property type="evidence" value="ECO:0000318"/>
    <property type="project" value="GO_Central"/>
</dbReference>
<evidence type="ECO:0000256" key="6">
    <source>
        <dbReference type="ARBA" id="ARBA00023136"/>
    </source>
</evidence>
<evidence type="ECO:0000256" key="2">
    <source>
        <dbReference type="ARBA" id="ARBA00022692"/>
    </source>
</evidence>
<keyword evidence="3" id="KW-0430">Lectin</keyword>
<reference evidence="13 14" key="1">
    <citation type="journal article" date="2008" name="Nature">
        <title>Genome analysis of the platypus reveals unique signatures of evolution.</title>
        <authorList>
            <person name="Warren W.C."/>
            <person name="Hillier L.W."/>
            <person name="Marshall Graves J.A."/>
            <person name="Birney E."/>
            <person name="Ponting C.P."/>
            <person name="Grutzner F."/>
            <person name="Belov K."/>
            <person name="Miller W."/>
            <person name="Clarke L."/>
            <person name="Chinwalla A.T."/>
            <person name="Yang S.P."/>
            <person name="Heger A."/>
            <person name="Locke D.P."/>
            <person name="Miethke P."/>
            <person name="Waters P.D."/>
            <person name="Veyrunes F."/>
            <person name="Fulton L."/>
            <person name="Fulton B."/>
            <person name="Graves T."/>
            <person name="Wallis J."/>
            <person name="Puente X.S."/>
            <person name="Lopez-Otin C."/>
            <person name="Ordonez G.R."/>
            <person name="Eichler E.E."/>
            <person name="Chen L."/>
            <person name="Cheng Z."/>
            <person name="Deakin J.E."/>
            <person name="Alsop A."/>
            <person name="Thompson K."/>
            <person name="Kirby P."/>
            <person name="Papenfuss A.T."/>
            <person name="Wakefield M.J."/>
            <person name="Olender T."/>
            <person name="Lancet D."/>
            <person name="Huttley G.A."/>
            <person name="Smit A.F."/>
            <person name="Pask A."/>
            <person name="Temple-Smith P."/>
            <person name="Batzer M.A."/>
            <person name="Walker J.A."/>
            <person name="Konkel M.K."/>
            <person name="Harris R.S."/>
            <person name="Whittington C.M."/>
            <person name="Wong E.S."/>
            <person name="Gemmell N.J."/>
            <person name="Buschiazzo E."/>
            <person name="Vargas Jentzsch I.M."/>
            <person name="Merkel A."/>
            <person name="Schmitz J."/>
            <person name="Zemann A."/>
            <person name="Churakov G."/>
            <person name="Kriegs J.O."/>
            <person name="Brosius J."/>
            <person name="Murchison E.P."/>
            <person name="Sachidanandam R."/>
            <person name="Smith C."/>
            <person name="Hannon G.J."/>
            <person name="Tsend-Ayush E."/>
            <person name="McMillan D."/>
            <person name="Attenborough R."/>
            <person name="Rens W."/>
            <person name="Ferguson-Smith M."/>
            <person name="Lefevre C.M."/>
            <person name="Sharp J.A."/>
            <person name="Nicholas K.R."/>
            <person name="Ray D.A."/>
            <person name="Kube M."/>
            <person name="Reinhardt R."/>
            <person name="Pringle T.H."/>
            <person name="Taylor J."/>
            <person name="Jones R.C."/>
            <person name="Nixon B."/>
            <person name="Dacheux J.L."/>
            <person name="Niwa H."/>
            <person name="Sekita Y."/>
            <person name="Huang X."/>
            <person name="Stark A."/>
            <person name="Kheradpour P."/>
            <person name="Kellis M."/>
            <person name="Flicek P."/>
            <person name="Chen Y."/>
            <person name="Webber C."/>
            <person name="Hardison R."/>
            <person name="Nelson J."/>
            <person name="Hallsworth-Pepin K."/>
            <person name="Delehaunty K."/>
            <person name="Markovic C."/>
            <person name="Minx P."/>
            <person name="Feng Y."/>
            <person name="Kremitzki C."/>
            <person name="Mitreva M."/>
            <person name="Glasscock J."/>
            <person name="Wylie T."/>
            <person name="Wohldmann P."/>
            <person name="Thiru P."/>
            <person name="Nhan M.N."/>
            <person name="Pohl C.S."/>
            <person name="Smith S.M."/>
            <person name="Hou S."/>
            <person name="Nefedov M."/>
            <person name="de Jong P.J."/>
            <person name="Renfree M.B."/>
            <person name="Mardis E.R."/>
            <person name="Wilson R.K."/>
        </authorList>
    </citation>
    <scope>NUCLEOTIDE SEQUENCE [LARGE SCALE GENOMIC DNA]</scope>
    <source>
        <strain evidence="13 14">Glennie</strain>
    </source>
</reference>
<dbReference type="GeneTree" id="ENSGT00940000154558"/>
<dbReference type="PANTHER" id="PTHR22800:SF252">
    <property type="entry name" value="NATURAL KILLER CELLS ANTIGEN CD94"/>
    <property type="match status" value="1"/>
</dbReference>
<keyword evidence="6 11" id="KW-0472">Membrane</keyword>
<dbReference type="GO" id="GO:0016020">
    <property type="term" value="C:membrane"/>
    <property type="evidence" value="ECO:0007669"/>
    <property type="project" value="UniProtKB-SubCell"/>
</dbReference>
<dbReference type="PROSITE" id="PS50041">
    <property type="entry name" value="C_TYPE_LECTIN_2"/>
    <property type="match status" value="1"/>
</dbReference>
<keyword evidence="2 11" id="KW-0812">Transmembrane</keyword>
<accession>A0A6I8MXY5</accession>
<dbReference type="InterPro" id="IPR033992">
    <property type="entry name" value="NKR-like_CTLD"/>
</dbReference>
<name>A0A6I8MXY5_ORNAN</name>